<feature type="transmembrane region" description="Helical" evidence="2">
    <location>
        <begin position="131"/>
        <end position="149"/>
    </location>
</feature>
<feature type="transmembrane region" description="Helical" evidence="2">
    <location>
        <begin position="45"/>
        <end position="64"/>
    </location>
</feature>
<keyword evidence="2" id="KW-0472">Membrane</keyword>
<feature type="transmembrane region" description="Helical" evidence="2">
    <location>
        <begin position="76"/>
        <end position="94"/>
    </location>
</feature>
<evidence type="ECO:0000313" key="4">
    <source>
        <dbReference type="Proteomes" id="UP001333996"/>
    </source>
</evidence>
<keyword evidence="2" id="KW-0812">Transmembrane</keyword>
<evidence type="ECO:0008006" key="5">
    <source>
        <dbReference type="Google" id="ProtNLM"/>
    </source>
</evidence>
<feature type="transmembrane region" description="Helical" evidence="2">
    <location>
        <begin position="101"/>
        <end position="119"/>
    </location>
</feature>
<comment type="caution">
    <text evidence="3">The sequence shown here is derived from an EMBL/GenBank/DDBJ whole genome shotgun (WGS) entry which is preliminary data.</text>
</comment>
<reference evidence="3" key="1">
    <citation type="submission" date="2024-01" db="EMBL/GenBank/DDBJ databases">
        <title>First draft genome sequence data of TA4-1, the type strain of Gram-positive actinobacterium Streptomyces chiangmaiensis.</title>
        <authorList>
            <person name="Yasawong M."/>
            <person name="Nantapong N."/>
        </authorList>
    </citation>
    <scope>NUCLEOTIDE SEQUENCE</scope>
    <source>
        <strain evidence="3">TA4-1</strain>
    </source>
</reference>
<name>A0ABU7FGA9_9ACTN</name>
<accession>A0ABU7FGA9</accession>
<feature type="region of interest" description="Disordered" evidence="1">
    <location>
        <begin position="1"/>
        <end position="34"/>
    </location>
</feature>
<evidence type="ECO:0000313" key="3">
    <source>
        <dbReference type="EMBL" id="MED7823115.1"/>
    </source>
</evidence>
<dbReference type="EMBL" id="JAYWVC010000036">
    <property type="protein sequence ID" value="MED7823115.1"/>
    <property type="molecule type" value="Genomic_DNA"/>
</dbReference>
<evidence type="ECO:0000256" key="2">
    <source>
        <dbReference type="SAM" id="Phobius"/>
    </source>
</evidence>
<sequence>MSHATDGSMATDSFMNSRRPAAGASLGRPWRDDPQERRRRHTVELLAVCALALVPWTVVLGMTLPSDYQVHAWRTTWVGFDILLLTALGATAVLGKRRHRAVVIPALSSAVLLVCDAWFDVSLALGTPAVWASAALAVFVELPMAAFLFHRMYGLLGRQWTSQPTGDTAGGEGTDLIERGERP</sequence>
<keyword evidence="4" id="KW-1185">Reference proteome</keyword>
<protein>
    <recommendedName>
        <fullName evidence="5">Integral membrane protein</fullName>
    </recommendedName>
</protein>
<organism evidence="3 4">
    <name type="scientific">Streptomyces chiangmaiensis</name>
    <dbReference type="NCBI Taxonomy" id="766497"/>
    <lineage>
        <taxon>Bacteria</taxon>
        <taxon>Bacillati</taxon>
        <taxon>Actinomycetota</taxon>
        <taxon>Actinomycetes</taxon>
        <taxon>Kitasatosporales</taxon>
        <taxon>Streptomycetaceae</taxon>
        <taxon>Streptomyces</taxon>
    </lineage>
</organism>
<gene>
    <name evidence="3" type="ORF">VXC91_14265</name>
</gene>
<dbReference type="RefSeq" id="WP_329507541.1">
    <property type="nucleotide sequence ID" value="NZ_BAAAYZ010000217.1"/>
</dbReference>
<proteinExistence type="predicted"/>
<keyword evidence="2" id="KW-1133">Transmembrane helix</keyword>
<evidence type="ECO:0000256" key="1">
    <source>
        <dbReference type="SAM" id="MobiDB-lite"/>
    </source>
</evidence>
<feature type="region of interest" description="Disordered" evidence="1">
    <location>
        <begin position="163"/>
        <end position="183"/>
    </location>
</feature>
<dbReference type="Proteomes" id="UP001333996">
    <property type="component" value="Unassembled WGS sequence"/>
</dbReference>